<dbReference type="GO" id="GO:0005829">
    <property type="term" value="C:cytosol"/>
    <property type="evidence" value="ECO:0007669"/>
    <property type="project" value="TreeGrafter"/>
</dbReference>
<evidence type="ECO:0000256" key="1">
    <source>
        <dbReference type="ARBA" id="ARBA00007261"/>
    </source>
</evidence>
<keyword evidence="4" id="KW-0677">Repeat</keyword>
<dbReference type="Gene3D" id="3.30.830.10">
    <property type="entry name" value="Metalloenzyme, LuxS/M16 peptidase-like"/>
    <property type="match status" value="2"/>
</dbReference>
<dbReference type="GO" id="GO:0043171">
    <property type="term" value="P:peptide catabolic process"/>
    <property type="evidence" value="ECO:0007669"/>
    <property type="project" value="TreeGrafter"/>
</dbReference>
<dbReference type="Gene3D" id="1.25.10.10">
    <property type="entry name" value="Leucine-rich Repeat Variant"/>
    <property type="match status" value="3"/>
</dbReference>
<accession>A0A9D4Y230</accession>
<dbReference type="InterPro" id="IPR011249">
    <property type="entry name" value="Metalloenz_LuxS/M16"/>
</dbReference>
<name>A0A9D4Y230_PEA</name>
<dbReference type="GO" id="GO:0046872">
    <property type="term" value="F:metal ion binding"/>
    <property type="evidence" value="ECO:0007669"/>
    <property type="project" value="UniProtKB-KW"/>
</dbReference>
<comment type="similarity">
    <text evidence="1">Belongs to the peptidase M16 family.</text>
</comment>
<dbReference type="GO" id="GO:0005739">
    <property type="term" value="C:mitochondrion"/>
    <property type="evidence" value="ECO:0007669"/>
    <property type="project" value="TreeGrafter"/>
</dbReference>
<dbReference type="GO" id="GO:0051603">
    <property type="term" value="P:proteolysis involved in protein catabolic process"/>
    <property type="evidence" value="ECO:0007669"/>
    <property type="project" value="TreeGrafter"/>
</dbReference>
<evidence type="ECO:0000256" key="5">
    <source>
        <dbReference type="ARBA" id="ARBA00022801"/>
    </source>
</evidence>
<dbReference type="InterPro" id="IPR011989">
    <property type="entry name" value="ARM-like"/>
</dbReference>
<keyword evidence="7" id="KW-0482">Metalloprotease</keyword>
<sequence>MSISESQHVFAFVQNEDNKIHPSVKDVNDWNGGLLKEDLVVDHQRGNIEKILTNNHVKDTTAWTLGRMFEFLHGSALDTPIINKGNCQQIITVLLHGMKDVPNVVEKACGAPMKLGASDPTKHHLRQYADQIMGLFLRVFASRSATAHEEAMLTIGALAYATGTEFVKYMQEFYRALKEKILPYCDGIMTQLLKDLSSNQLHSLYLEKDMDDDVTKTTIGVLGDLADTLGGAAGPLIQQSVSSKDFLKECLSSDDHLIKESAEWAKLTLSRAISKDVVFCIQKEKLGGKEGEKKMIYPHEMPIQTSVLSLHVLLFEMFGVYAGHEHMQDIVVLLFKYIKLLQQSGVCKWIFEELSAVCETKFHYQDKIPPSDYVVNIASNMQYYPPKDWLVGSSLPSKFSPSVIQMVLDQLSPNNVQIFWESKKLQGHTDKVEPWYGTEYSIEKITASTIQGSSYSALWYKPDTLFSTPKAYVKINFICPYAGNSPEAEILTHIFTQLLMDYLNDNAYYAQVAGLYYSISHTNAGFQVNLLGYNHKLRILLETIVEEIAT</sequence>
<dbReference type="Gramene" id="Psat03G0537700-T1">
    <property type="protein sequence ID" value="KAI5431189.1"/>
    <property type="gene ID" value="KIW84_035377"/>
</dbReference>
<dbReference type="InterPro" id="IPR032632">
    <property type="entry name" value="Peptidase_M16_M"/>
</dbReference>
<dbReference type="InterPro" id="IPR050626">
    <property type="entry name" value="Peptidase_M16"/>
</dbReference>
<dbReference type="PANTHER" id="PTHR43690:SF18">
    <property type="entry name" value="INSULIN-DEGRADING ENZYME-RELATED"/>
    <property type="match status" value="1"/>
</dbReference>
<dbReference type="InterPro" id="IPR058584">
    <property type="entry name" value="IMB1_TNPO1-like_TPR"/>
</dbReference>
<keyword evidence="5" id="KW-0378">Hydrolase</keyword>
<evidence type="ECO:0000256" key="4">
    <source>
        <dbReference type="ARBA" id="ARBA00022737"/>
    </source>
</evidence>
<dbReference type="GO" id="GO:0004222">
    <property type="term" value="F:metalloendopeptidase activity"/>
    <property type="evidence" value="ECO:0007669"/>
    <property type="project" value="TreeGrafter"/>
</dbReference>
<dbReference type="SUPFAM" id="SSF48371">
    <property type="entry name" value="ARM repeat"/>
    <property type="match status" value="1"/>
</dbReference>
<feature type="domain" description="Importin subunit beta-1/Transportin-1-like TPR repeats" evidence="9">
    <location>
        <begin position="123"/>
        <end position="176"/>
    </location>
</feature>
<reference evidence="10 11" key="1">
    <citation type="journal article" date="2022" name="Nat. Genet.">
        <title>Improved pea reference genome and pan-genome highlight genomic features and evolutionary characteristics.</title>
        <authorList>
            <person name="Yang T."/>
            <person name="Liu R."/>
            <person name="Luo Y."/>
            <person name="Hu S."/>
            <person name="Wang D."/>
            <person name="Wang C."/>
            <person name="Pandey M.K."/>
            <person name="Ge S."/>
            <person name="Xu Q."/>
            <person name="Li N."/>
            <person name="Li G."/>
            <person name="Huang Y."/>
            <person name="Saxena R.K."/>
            <person name="Ji Y."/>
            <person name="Li M."/>
            <person name="Yan X."/>
            <person name="He Y."/>
            <person name="Liu Y."/>
            <person name="Wang X."/>
            <person name="Xiang C."/>
            <person name="Varshney R.K."/>
            <person name="Ding H."/>
            <person name="Gao S."/>
            <person name="Zong X."/>
        </authorList>
    </citation>
    <scope>NUCLEOTIDE SEQUENCE [LARGE SCALE GENOMIC DNA]</scope>
    <source>
        <strain evidence="10 11">cv. Zhongwan 6</strain>
    </source>
</reference>
<evidence type="ECO:0000259" key="9">
    <source>
        <dbReference type="Pfam" id="PF25574"/>
    </source>
</evidence>
<dbReference type="FunFam" id="3.30.830.10:FF:000005">
    <property type="entry name" value="nardilysin isoform X1"/>
    <property type="match status" value="1"/>
</dbReference>
<dbReference type="AlphaFoldDB" id="A0A9D4Y230"/>
<evidence type="ECO:0000256" key="7">
    <source>
        <dbReference type="ARBA" id="ARBA00023049"/>
    </source>
</evidence>
<protein>
    <submittedName>
        <fullName evidence="10">Uncharacterized protein</fullName>
    </submittedName>
</protein>
<evidence type="ECO:0000256" key="3">
    <source>
        <dbReference type="ARBA" id="ARBA00022723"/>
    </source>
</evidence>
<organism evidence="10 11">
    <name type="scientific">Pisum sativum</name>
    <name type="common">Garden pea</name>
    <name type="synonym">Lathyrus oleraceus</name>
    <dbReference type="NCBI Taxonomy" id="3888"/>
    <lineage>
        <taxon>Eukaryota</taxon>
        <taxon>Viridiplantae</taxon>
        <taxon>Streptophyta</taxon>
        <taxon>Embryophyta</taxon>
        <taxon>Tracheophyta</taxon>
        <taxon>Spermatophyta</taxon>
        <taxon>Magnoliopsida</taxon>
        <taxon>eudicotyledons</taxon>
        <taxon>Gunneridae</taxon>
        <taxon>Pentapetalae</taxon>
        <taxon>rosids</taxon>
        <taxon>fabids</taxon>
        <taxon>Fabales</taxon>
        <taxon>Fabaceae</taxon>
        <taxon>Papilionoideae</taxon>
        <taxon>50 kb inversion clade</taxon>
        <taxon>NPAAA clade</taxon>
        <taxon>Hologalegina</taxon>
        <taxon>IRL clade</taxon>
        <taxon>Fabeae</taxon>
        <taxon>Lathyrus</taxon>
    </lineage>
</organism>
<dbReference type="PANTHER" id="PTHR43690">
    <property type="entry name" value="NARDILYSIN"/>
    <property type="match status" value="1"/>
</dbReference>
<dbReference type="Pfam" id="PF16187">
    <property type="entry name" value="Peptidase_M16_M"/>
    <property type="match status" value="1"/>
</dbReference>
<comment type="caution">
    <text evidence="10">The sequence shown here is derived from an EMBL/GenBank/DDBJ whole genome shotgun (WGS) entry which is preliminary data.</text>
</comment>
<evidence type="ECO:0000256" key="2">
    <source>
        <dbReference type="ARBA" id="ARBA00022670"/>
    </source>
</evidence>
<dbReference type="EMBL" id="JAMSHJ010000003">
    <property type="protein sequence ID" value="KAI5431189.1"/>
    <property type="molecule type" value="Genomic_DNA"/>
</dbReference>
<feature type="domain" description="Peptidase M16 middle/third" evidence="8">
    <location>
        <begin position="449"/>
        <end position="549"/>
    </location>
</feature>
<evidence type="ECO:0000313" key="10">
    <source>
        <dbReference type="EMBL" id="KAI5431189.1"/>
    </source>
</evidence>
<evidence type="ECO:0000259" key="8">
    <source>
        <dbReference type="Pfam" id="PF16187"/>
    </source>
</evidence>
<keyword evidence="3" id="KW-0479">Metal-binding</keyword>
<dbReference type="Pfam" id="PF25574">
    <property type="entry name" value="TPR_IMB1"/>
    <property type="match status" value="1"/>
</dbReference>
<evidence type="ECO:0000313" key="11">
    <source>
        <dbReference type="Proteomes" id="UP001058974"/>
    </source>
</evidence>
<dbReference type="SUPFAM" id="SSF63411">
    <property type="entry name" value="LuxS/MPP-like metallohydrolase"/>
    <property type="match status" value="2"/>
</dbReference>
<keyword evidence="11" id="KW-1185">Reference proteome</keyword>
<gene>
    <name evidence="10" type="ORF">KIW84_035377</name>
</gene>
<evidence type="ECO:0000256" key="6">
    <source>
        <dbReference type="ARBA" id="ARBA00022833"/>
    </source>
</evidence>
<dbReference type="Proteomes" id="UP001058974">
    <property type="component" value="Chromosome 3"/>
</dbReference>
<proteinExistence type="inferred from homology"/>
<dbReference type="InterPro" id="IPR016024">
    <property type="entry name" value="ARM-type_fold"/>
</dbReference>
<keyword evidence="2" id="KW-0645">Protease</keyword>
<keyword evidence="6" id="KW-0862">Zinc</keyword>